<evidence type="ECO:0000313" key="2">
    <source>
        <dbReference type="Proteomes" id="UP000307702"/>
    </source>
</evidence>
<reference evidence="1 2" key="1">
    <citation type="submission" date="2019-05" db="EMBL/GenBank/DDBJ databases">
        <title>Colwellia ponticola sp. nov., isolated from seawater.</title>
        <authorList>
            <person name="Yoon J.-H."/>
        </authorList>
    </citation>
    <scope>NUCLEOTIDE SEQUENCE [LARGE SCALE GENOMIC DNA]</scope>
    <source>
        <strain evidence="1 2">OISW-25</strain>
    </source>
</reference>
<sequence length="251" mass="28959">MSIEIEADFINKANVDGRYQIDRDKFSHVSLQVKNLLELQMSCLHDKDKLIFFIENHKILVTYDDDSNGQDDFDRHNIEQVLINGLEETIKKAHQYHELIEEEGVGPAKEFNFSNNELPAKAADLLSKLEENDIKLVTENASVKLSKIRKIAINNSTYKKMLLEGCRITKPELIGTMVAEFWATIDKKKVIARLIIPREYVKLVCDMAFNKKKVDIEFEYSENLKKSNRYNGTLTSIKASKIIDTNIELDF</sequence>
<dbReference type="EMBL" id="SZVP01000002">
    <property type="protein sequence ID" value="TMM47054.1"/>
    <property type="molecule type" value="Genomic_DNA"/>
</dbReference>
<dbReference type="RefSeq" id="WP_138620879.1">
    <property type="nucleotide sequence ID" value="NZ_SZVP01000002.1"/>
</dbReference>
<keyword evidence="2" id="KW-1185">Reference proteome</keyword>
<proteinExistence type="predicted"/>
<gene>
    <name evidence="1" type="ORF">FCS21_04650</name>
</gene>
<dbReference type="AlphaFoldDB" id="A0A8H2JNE2"/>
<accession>A0A8H2JNE2</accession>
<name>A0A8H2JNE2_9GAMM</name>
<evidence type="ECO:0000313" key="1">
    <source>
        <dbReference type="EMBL" id="TMM47054.1"/>
    </source>
</evidence>
<protein>
    <submittedName>
        <fullName evidence="1">Uncharacterized protein</fullName>
    </submittedName>
</protein>
<organism evidence="1 2">
    <name type="scientific">Colwellia ponticola</name>
    <dbReference type="NCBI Taxonomy" id="2304625"/>
    <lineage>
        <taxon>Bacteria</taxon>
        <taxon>Pseudomonadati</taxon>
        <taxon>Pseudomonadota</taxon>
        <taxon>Gammaproteobacteria</taxon>
        <taxon>Alteromonadales</taxon>
        <taxon>Colwelliaceae</taxon>
        <taxon>Colwellia</taxon>
    </lineage>
</organism>
<comment type="caution">
    <text evidence="1">The sequence shown here is derived from an EMBL/GenBank/DDBJ whole genome shotgun (WGS) entry which is preliminary data.</text>
</comment>
<dbReference type="Proteomes" id="UP000307702">
    <property type="component" value="Unassembled WGS sequence"/>
</dbReference>